<name>A0A4P6MTY3_9MICO</name>
<feature type="domain" description="GmrSD restriction endonucleases N-terminal" evidence="1">
    <location>
        <begin position="27"/>
        <end position="256"/>
    </location>
</feature>
<evidence type="ECO:0000313" key="6">
    <source>
        <dbReference type="Proteomes" id="UP000290408"/>
    </source>
</evidence>
<dbReference type="Proteomes" id="UP000290408">
    <property type="component" value="Chromosome"/>
</dbReference>
<dbReference type="AlphaFoldDB" id="A0A4P6MTY3"/>
<evidence type="ECO:0000259" key="1">
    <source>
        <dbReference type="Pfam" id="PF03235"/>
    </source>
</evidence>
<evidence type="ECO:0000259" key="2">
    <source>
        <dbReference type="Pfam" id="PF07510"/>
    </source>
</evidence>
<dbReference type="InterPro" id="IPR040843">
    <property type="entry name" value="RAMA"/>
</dbReference>
<feature type="domain" description="DUF4268" evidence="3">
    <location>
        <begin position="722"/>
        <end position="856"/>
    </location>
</feature>
<dbReference type="OrthoDB" id="9798761at2"/>
<dbReference type="KEGG" id="jli:EXU32_08350"/>
<evidence type="ECO:0000313" key="5">
    <source>
        <dbReference type="EMBL" id="QBF46262.1"/>
    </source>
</evidence>
<dbReference type="Pfam" id="PF18755">
    <property type="entry name" value="RAMA"/>
    <property type="match status" value="1"/>
</dbReference>
<dbReference type="Pfam" id="PF07510">
    <property type="entry name" value="GmrSD_C"/>
    <property type="match status" value="1"/>
</dbReference>
<dbReference type="PANTHER" id="PTHR35149:SF1">
    <property type="entry name" value="DUF5655 DOMAIN-CONTAINING PROTEIN"/>
    <property type="match status" value="1"/>
</dbReference>
<dbReference type="InterPro" id="IPR025364">
    <property type="entry name" value="DUF4268"/>
</dbReference>
<dbReference type="InterPro" id="IPR004919">
    <property type="entry name" value="GmrSD_N"/>
</dbReference>
<dbReference type="REBASE" id="780516">
    <property type="entry name" value="Jli33X1GmrSDP"/>
</dbReference>
<feature type="domain" description="RAMA" evidence="4">
    <location>
        <begin position="625"/>
        <end position="708"/>
    </location>
</feature>
<dbReference type="Pfam" id="PF03235">
    <property type="entry name" value="GmrSD_N"/>
    <property type="match status" value="1"/>
</dbReference>
<proteinExistence type="predicted"/>
<dbReference type="Pfam" id="PF14088">
    <property type="entry name" value="DUF4268"/>
    <property type="match status" value="1"/>
</dbReference>
<protein>
    <submittedName>
        <fullName evidence="5">DUF4268 domain-containing protein</fullName>
    </submittedName>
</protein>
<reference evidence="5 6" key="1">
    <citation type="submission" date="2019-02" db="EMBL/GenBank/DDBJ databases">
        <title>Genomic data mining of an Antarctic deep-sea actinobacterium, Janibacterlimosus P3-3-X1.</title>
        <authorList>
            <person name="Liao L."/>
            <person name="Chen B."/>
        </authorList>
    </citation>
    <scope>NUCLEOTIDE SEQUENCE [LARGE SCALE GENOMIC DNA]</scope>
    <source>
        <strain evidence="5 6">P3-3-X1</strain>
    </source>
</reference>
<dbReference type="PANTHER" id="PTHR35149">
    <property type="entry name" value="SLL5132 PROTEIN"/>
    <property type="match status" value="1"/>
</dbReference>
<gene>
    <name evidence="5" type="ORF">EXU32_08350</name>
</gene>
<keyword evidence="6" id="KW-1185">Reference proteome</keyword>
<organism evidence="5 6">
    <name type="scientific">Janibacter limosus</name>
    <dbReference type="NCBI Taxonomy" id="53458"/>
    <lineage>
        <taxon>Bacteria</taxon>
        <taxon>Bacillati</taxon>
        <taxon>Actinomycetota</taxon>
        <taxon>Actinomycetes</taxon>
        <taxon>Micrococcales</taxon>
        <taxon>Intrasporangiaceae</taxon>
        <taxon>Janibacter</taxon>
    </lineage>
</organism>
<accession>A0A4P6MTY3</accession>
<feature type="domain" description="GmrSD restriction endonucleases C-terminal" evidence="2">
    <location>
        <begin position="458"/>
        <end position="600"/>
    </location>
</feature>
<dbReference type="EMBL" id="CP036164">
    <property type="protein sequence ID" value="QBF46262.1"/>
    <property type="molecule type" value="Genomic_DNA"/>
</dbReference>
<evidence type="ECO:0000259" key="3">
    <source>
        <dbReference type="Pfam" id="PF14088"/>
    </source>
</evidence>
<evidence type="ECO:0000259" key="4">
    <source>
        <dbReference type="Pfam" id="PF18755"/>
    </source>
</evidence>
<sequence>MTHRCPHERGRLPLVDTYKRTPLELLTLPQHFVIPLFQRSYVWKQDEQWEPLWKDIQRVTELRIAQPHLAPQHFLGAVVMQGQPPRGNRVTTWTVVDGQQRLTTLQLLMDATHSLMAQAGLTRLANQLQSLTHNSADFMPEGSSLLKLRHLNDDCPAFDEVMTAEAPIDHPSLDHAESRVAQAHHYFISVVEQWLGDVGTEDFEQRAEALTQVLMDGLTLVTIELLASEDSQEIFETLNARGTPLTAADLVRNFVFQRVEAEGGDAQRVYKEDWPFEKKFWTKEVSVGRYLVSRSSLFLNQWLTAQAGEEISPQSTFTRFKSFVEQSSDQNMADLLPLLKQQADQYQAWTEAAARPSGSLSVVELSMYRMQAGGIELLKPLLIWLHAPARKVPQDVIDQVVSAAESWIVRRQFLRMTSSDLGRIIADIIQANDSAPSNELATRVISHLARLNVSSTYWPGDDEIRQALSTEPAYRRFPRARLRTFLEAVENEYRAETGQPQVERIAYPIEHVLPQKWQDSWPVGSPEQEMERQERVHRLGNLTLLTTALNSKVSNGPWGSKRTALLKHNTMKITARLVDRAEHSDWDESSIDARTGELIDVLLRVWSVPDGHVGKVVDPQVKAGDWVQLKHLVEGGLLHVGDTLTATHRDFVGREATLGEDRRIHLDGKTFDSPSGAAKHLRGRTTNGWYFWSIADGRRLRDVRQEFLGGTKRGDSDSKAALYRGFWELALERMRSEHPTWTRGTTSSGAWIDTSLGIPGVVVSTCWYRAGLAVQLYFNSPEASENTERYEALLARRETVETELDSVPAWDPMDGHKAARVVLTSDFASVDDRSRWEEAVDWLVAAQAQLRQAYATTVGSE</sequence>
<dbReference type="InterPro" id="IPR011089">
    <property type="entry name" value="GmrSD_C"/>
</dbReference>